<evidence type="ECO:0000256" key="3">
    <source>
        <dbReference type="ARBA" id="ARBA00022833"/>
    </source>
</evidence>
<dbReference type="Gene3D" id="3.20.20.140">
    <property type="entry name" value="Metal-dependent hydrolases"/>
    <property type="match status" value="1"/>
</dbReference>
<dbReference type="Pfam" id="PF22039">
    <property type="entry name" value="HUTI_composite_bact"/>
    <property type="match status" value="1"/>
</dbReference>
<dbReference type="Gene3D" id="2.30.40.10">
    <property type="entry name" value="Urease, subunit C, domain 1"/>
    <property type="match status" value="1"/>
</dbReference>
<dbReference type="InterPro" id="IPR006680">
    <property type="entry name" value="Amidohydro-rel"/>
</dbReference>
<dbReference type="InterPro" id="IPR011059">
    <property type="entry name" value="Metal-dep_hydrolase_composite"/>
</dbReference>
<dbReference type="OrthoDB" id="3514520at2"/>
<dbReference type="SUPFAM" id="SSF51338">
    <property type="entry name" value="Composite domain of metallo-dependent hydrolases"/>
    <property type="match status" value="2"/>
</dbReference>
<accession>A0A1H0RPF7</accession>
<gene>
    <name evidence="6" type="ORF">SAMN04487905_103151</name>
</gene>
<evidence type="ECO:0000259" key="4">
    <source>
        <dbReference type="Pfam" id="PF01979"/>
    </source>
</evidence>
<feature type="domain" description="Amidohydrolase-related" evidence="4">
    <location>
        <begin position="56"/>
        <end position="389"/>
    </location>
</feature>
<dbReference type="InterPro" id="IPR032466">
    <property type="entry name" value="Metal_Hydrolase"/>
</dbReference>
<dbReference type="EMBL" id="FNJR01000003">
    <property type="protein sequence ID" value="SDP30846.1"/>
    <property type="molecule type" value="Genomic_DNA"/>
</dbReference>
<dbReference type="GO" id="GO:0046872">
    <property type="term" value="F:metal ion binding"/>
    <property type="evidence" value="ECO:0007669"/>
    <property type="project" value="UniProtKB-KW"/>
</dbReference>
<keyword evidence="1" id="KW-0479">Metal-binding</keyword>
<reference evidence="7" key="1">
    <citation type="submission" date="2016-10" db="EMBL/GenBank/DDBJ databases">
        <authorList>
            <person name="Varghese N."/>
            <person name="Submissions S."/>
        </authorList>
    </citation>
    <scope>NUCLEOTIDE SEQUENCE [LARGE SCALE GENOMIC DNA]</scope>
    <source>
        <strain evidence="7">DSM 46732</strain>
    </source>
</reference>
<evidence type="ECO:0000313" key="6">
    <source>
        <dbReference type="EMBL" id="SDP30846.1"/>
    </source>
</evidence>
<evidence type="ECO:0000313" key="7">
    <source>
        <dbReference type="Proteomes" id="UP000199497"/>
    </source>
</evidence>
<dbReference type="InterPro" id="IPR051781">
    <property type="entry name" value="Metallo-dep_Hydrolase"/>
</dbReference>
<dbReference type="GO" id="GO:0016810">
    <property type="term" value="F:hydrolase activity, acting on carbon-nitrogen (but not peptide) bonds"/>
    <property type="evidence" value="ECO:0007669"/>
    <property type="project" value="InterPro"/>
</dbReference>
<dbReference type="AlphaFoldDB" id="A0A1H0RPF7"/>
<dbReference type="PANTHER" id="PTHR43135:SF3">
    <property type="entry name" value="ALPHA-D-RIBOSE 1-METHYLPHOSPHONATE 5-TRIPHOSPHATE DIPHOSPHATASE"/>
    <property type="match status" value="1"/>
</dbReference>
<name>A0A1H0RPF7_9ACTN</name>
<dbReference type="PANTHER" id="PTHR43135">
    <property type="entry name" value="ALPHA-D-RIBOSE 1-METHYLPHOSPHONATE 5-TRIPHOSPHATE DIPHOSPHATASE"/>
    <property type="match status" value="1"/>
</dbReference>
<dbReference type="Proteomes" id="UP000199497">
    <property type="component" value="Unassembled WGS sequence"/>
</dbReference>
<feature type="domain" description="Aminodeoxyfutalosine deaminase/Imidazolonepropionase-like composite" evidence="5">
    <location>
        <begin position="22"/>
        <end position="47"/>
    </location>
</feature>
<organism evidence="6 7">
    <name type="scientific">Actinopolyspora xinjiangensis</name>
    <dbReference type="NCBI Taxonomy" id="405564"/>
    <lineage>
        <taxon>Bacteria</taxon>
        <taxon>Bacillati</taxon>
        <taxon>Actinomycetota</taxon>
        <taxon>Actinomycetes</taxon>
        <taxon>Actinopolysporales</taxon>
        <taxon>Actinopolysporaceae</taxon>
        <taxon>Actinopolyspora</taxon>
    </lineage>
</organism>
<dbReference type="RefSeq" id="WP_092598854.1">
    <property type="nucleotide sequence ID" value="NZ_FNJR01000003.1"/>
</dbReference>
<dbReference type="Pfam" id="PF01979">
    <property type="entry name" value="Amidohydro_1"/>
    <property type="match status" value="1"/>
</dbReference>
<sequence length="398" mass="42204">MRLLVSAERMWTGTTEHLVEDGAVLVERGLITAVGPRAELAESAPDAHAYDFPGHTILPGLINAHVHLSLDAGAEPINTLLASEDDELLNGMAERAEQALDAGTTTVRDLGDRNGTAIRIRDAVARGELTGPRILAAGPPLTVHGGHCWFLGGEVERDENSLRRAVARRAELGADTVKVMASGGQITPNSPAMWQSQFSGDELRVIVDESRRHGLPVAAHAHGSDAITDAVAAGVTTVEHCTWLGPDGMDEREPVIRAMRDSGIRVCAGQSRNWHGLGAVVGEDLARRFHRRLSNLVEAGVGVIIGTDAGLRDSVFHDFAGALGLYEHLGFDNERILRMATSEAAEALGLGRLTGRVVPGLRADLVVVRGDPLARLSDLGEVALTIANGTPHHPRAAA</sequence>
<dbReference type="STRING" id="405564.SAMN04487905_103151"/>
<evidence type="ECO:0000259" key="5">
    <source>
        <dbReference type="Pfam" id="PF22039"/>
    </source>
</evidence>
<keyword evidence="3" id="KW-0862">Zinc</keyword>
<dbReference type="InterPro" id="IPR054418">
    <property type="entry name" value="MQNX/HUTI_composite_N"/>
</dbReference>
<evidence type="ECO:0000256" key="2">
    <source>
        <dbReference type="ARBA" id="ARBA00022801"/>
    </source>
</evidence>
<proteinExistence type="predicted"/>
<keyword evidence="2" id="KW-0378">Hydrolase</keyword>
<keyword evidence="7" id="KW-1185">Reference proteome</keyword>
<evidence type="ECO:0000256" key="1">
    <source>
        <dbReference type="ARBA" id="ARBA00022723"/>
    </source>
</evidence>
<protein>
    <submittedName>
        <fullName evidence="6">Imidazolonepropionase</fullName>
    </submittedName>
</protein>
<dbReference type="SUPFAM" id="SSF51556">
    <property type="entry name" value="Metallo-dependent hydrolases"/>
    <property type="match status" value="1"/>
</dbReference>